<dbReference type="RefSeq" id="WP_168860708.1">
    <property type="nucleotide sequence ID" value="NZ_CP051204.2"/>
</dbReference>
<proteinExistence type="predicted"/>
<evidence type="ECO:0000313" key="1">
    <source>
        <dbReference type="EMBL" id="QJB38518.1"/>
    </source>
</evidence>
<gene>
    <name evidence="1" type="ORF">HF324_11855</name>
</gene>
<dbReference type="Proteomes" id="UP000503144">
    <property type="component" value="Chromosome"/>
</dbReference>
<reference evidence="2" key="1">
    <citation type="submission" date="2020-04" db="EMBL/GenBank/DDBJ databases">
        <authorList>
            <person name="Kittiwongwattana C."/>
        </authorList>
    </citation>
    <scope>NUCLEOTIDE SEQUENCE [LARGE SCALE GENOMIC DNA]</scope>
    <source>
        <strain evidence="2">1303</strain>
    </source>
</reference>
<reference evidence="1 2" key="2">
    <citation type="submission" date="2020-09" db="EMBL/GenBank/DDBJ databases">
        <authorList>
            <person name="Kittiwongwattana C."/>
        </authorList>
    </citation>
    <scope>NUCLEOTIDE SEQUENCE [LARGE SCALE GENOMIC DNA]</scope>
    <source>
        <strain evidence="1 2">1303</strain>
    </source>
</reference>
<keyword evidence="2" id="KW-1185">Reference proteome</keyword>
<accession>A0ABX6LEI8</accession>
<organism evidence="1 2">
    <name type="scientific">Chitinophaga oryzae</name>
    <dbReference type="NCBI Taxonomy" id="2725414"/>
    <lineage>
        <taxon>Bacteria</taxon>
        <taxon>Pseudomonadati</taxon>
        <taxon>Bacteroidota</taxon>
        <taxon>Chitinophagia</taxon>
        <taxon>Chitinophagales</taxon>
        <taxon>Chitinophagaceae</taxon>
        <taxon>Chitinophaga</taxon>
    </lineage>
</organism>
<protein>
    <submittedName>
        <fullName evidence="1">Uncharacterized protein</fullName>
    </submittedName>
</protein>
<evidence type="ECO:0000313" key="2">
    <source>
        <dbReference type="Proteomes" id="UP000503144"/>
    </source>
</evidence>
<name>A0ABX6LEI8_9BACT</name>
<dbReference type="EMBL" id="CP051204">
    <property type="protein sequence ID" value="QJB38518.1"/>
    <property type="molecule type" value="Genomic_DNA"/>
</dbReference>
<sequence length="172" mass="20506">MQNVKLALWLFMLMANKCYSQSFQKISKKIKISNQQEPKQLSELNHRIRLELYENGNLDFLNKGNDTIWILESQFIDSGIMLGRIWYKRGFVNYSFQSGKLDTKTYQPFTKYICDLIEKWDKKRIREEEREQLSPLVSKYIYGTRVIINPGAIAIDTISFNELFNWDRDTKQ</sequence>